<feature type="compositionally biased region" description="Polar residues" evidence="3">
    <location>
        <begin position="1"/>
        <end position="17"/>
    </location>
</feature>
<gene>
    <name evidence="5" type="ORF">M413DRAFT_440868</name>
</gene>
<dbReference type="InterPro" id="IPR012677">
    <property type="entry name" value="Nucleotide-bd_a/b_plait_sf"/>
</dbReference>
<dbReference type="CDD" id="cd12306">
    <property type="entry name" value="RRM_II_PABPs"/>
    <property type="match status" value="1"/>
</dbReference>
<dbReference type="Proteomes" id="UP000053424">
    <property type="component" value="Unassembled WGS sequence"/>
</dbReference>
<dbReference type="PANTHER" id="PTHR23236:SF12">
    <property type="entry name" value="EUKARYOTIC INITIATION FACTOR 4B-RELATED"/>
    <property type="match status" value="1"/>
</dbReference>
<evidence type="ECO:0000256" key="2">
    <source>
        <dbReference type="PROSITE-ProRule" id="PRU00176"/>
    </source>
</evidence>
<dbReference type="PANTHER" id="PTHR23236">
    <property type="entry name" value="EUKARYOTIC TRANSLATION INITIATION FACTOR 4B/4H"/>
    <property type="match status" value="1"/>
</dbReference>
<feature type="compositionally biased region" description="Acidic residues" evidence="3">
    <location>
        <begin position="18"/>
        <end position="27"/>
    </location>
</feature>
<reference evidence="6" key="2">
    <citation type="submission" date="2015-01" db="EMBL/GenBank/DDBJ databases">
        <title>Evolutionary Origins and Diversification of the Mycorrhizal Mutualists.</title>
        <authorList>
            <consortium name="DOE Joint Genome Institute"/>
            <consortium name="Mycorrhizal Genomics Consortium"/>
            <person name="Kohler A."/>
            <person name="Kuo A."/>
            <person name="Nagy L.G."/>
            <person name="Floudas D."/>
            <person name="Copeland A."/>
            <person name="Barry K.W."/>
            <person name="Cichocki N."/>
            <person name="Veneault-Fourrey C."/>
            <person name="LaButti K."/>
            <person name="Lindquist E.A."/>
            <person name="Lipzen A."/>
            <person name="Lundell T."/>
            <person name="Morin E."/>
            <person name="Murat C."/>
            <person name="Riley R."/>
            <person name="Ohm R."/>
            <person name="Sun H."/>
            <person name="Tunlid A."/>
            <person name="Henrissat B."/>
            <person name="Grigoriev I.V."/>
            <person name="Hibbett D.S."/>
            <person name="Martin F."/>
        </authorList>
    </citation>
    <scope>NUCLEOTIDE SEQUENCE [LARGE SCALE GENOMIC DNA]</scope>
    <source>
        <strain evidence="6">h7</strain>
    </source>
</reference>
<proteinExistence type="predicted"/>
<evidence type="ECO:0000256" key="1">
    <source>
        <dbReference type="ARBA" id="ARBA00022884"/>
    </source>
</evidence>
<keyword evidence="1 2" id="KW-0694">RNA-binding</keyword>
<keyword evidence="6" id="KW-1185">Reference proteome</keyword>
<feature type="domain" description="RRM" evidence="4">
    <location>
        <begin position="79"/>
        <end position="156"/>
    </location>
</feature>
<feature type="region of interest" description="Disordered" evidence="3">
    <location>
        <begin position="42"/>
        <end position="78"/>
    </location>
</feature>
<sequence length="197" mass="21438">MADIESTQPTTNGNTDPTIDDGDDAETNEIRLMKQRVAEMEMEANKLRELQAAAEQANAGDDTGSAMETDDDKAGADGRSVYVGNVDYSATPEEIQGHFQACGTINRVTILCDKFTGHPKGYAYVEFSEPEHIDAALALDNSLFRGRLIKVTAKRTNVPGFNRGRGRGRSGYRGGYRGYAGYSPYRGARGRGRGRGF</sequence>
<feature type="region of interest" description="Disordered" evidence="3">
    <location>
        <begin position="1"/>
        <end position="29"/>
    </location>
</feature>
<evidence type="ECO:0000259" key="4">
    <source>
        <dbReference type="PROSITE" id="PS50102"/>
    </source>
</evidence>
<organism evidence="5 6">
    <name type="scientific">Hebeloma cylindrosporum</name>
    <dbReference type="NCBI Taxonomy" id="76867"/>
    <lineage>
        <taxon>Eukaryota</taxon>
        <taxon>Fungi</taxon>
        <taxon>Dikarya</taxon>
        <taxon>Basidiomycota</taxon>
        <taxon>Agaricomycotina</taxon>
        <taxon>Agaricomycetes</taxon>
        <taxon>Agaricomycetidae</taxon>
        <taxon>Agaricales</taxon>
        <taxon>Agaricineae</taxon>
        <taxon>Hymenogastraceae</taxon>
        <taxon>Hebeloma</taxon>
    </lineage>
</organism>
<dbReference type="GO" id="GO:0008143">
    <property type="term" value="F:poly(A) binding"/>
    <property type="evidence" value="ECO:0007669"/>
    <property type="project" value="TreeGrafter"/>
</dbReference>
<dbReference type="InterPro" id="IPR035979">
    <property type="entry name" value="RBD_domain_sf"/>
</dbReference>
<evidence type="ECO:0000313" key="5">
    <source>
        <dbReference type="EMBL" id="KIM45824.1"/>
    </source>
</evidence>
<dbReference type="STRING" id="686832.A0A0C3CP08"/>
<evidence type="ECO:0000313" key="6">
    <source>
        <dbReference type="Proteomes" id="UP000053424"/>
    </source>
</evidence>
<dbReference type="PROSITE" id="PS50102">
    <property type="entry name" value="RRM"/>
    <property type="match status" value="1"/>
</dbReference>
<evidence type="ECO:0000256" key="3">
    <source>
        <dbReference type="SAM" id="MobiDB-lite"/>
    </source>
</evidence>
<dbReference type="Gene3D" id="3.30.70.330">
    <property type="match status" value="1"/>
</dbReference>
<name>A0A0C3CP08_HEBCY</name>
<dbReference type="EMBL" id="KN831771">
    <property type="protein sequence ID" value="KIM45824.1"/>
    <property type="molecule type" value="Genomic_DNA"/>
</dbReference>
<dbReference type="SUPFAM" id="SSF54928">
    <property type="entry name" value="RNA-binding domain, RBD"/>
    <property type="match status" value="1"/>
</dbReference>
<dbReference type="OrthoDB" id="4726at2759"/>
<protein>
    <recommendedName>
        <fullName evidence="4">RRM domain-containing protein</fullName>
    </recommendedName>
</protein>
<dbReference type="HOGENOM" id="CLU_012062_23_3_1"/>
<dbReference type="SMART" id="SM00360">
    <property type="entry name" value="RRM"/>
    <property type="match status" value="1"/>
</dbReference>
<dbReference type="GO" id="GO:0005737">
    <property type="term" value="C:cytoplasm"/>
    <property type="evidence" value="ECO:0007669"/>
    <property type="project" value="TreeGrafter"/>
</dbReference>
<dbReference type="AlphaFoldDB" id="A0A0C3CP08"/>
<accession>A0A0C3CP08</accession>
<dbReference type="Pfam" id="PF00076">
    <property type="entry name" value="RRM_1"/>
    <property type="match status" value="1"/>
</dbReference>
<dbReference type="InterPro" id="IPR000504">
    <property type="entry name" value="RRM_dom"/>
</dbReference>
<reference evidence="5 6" key="1">
    <citation type="submission" date="2014-04" db="EMBL/GenBank/DDBJ databases">
        <authorList>
            <consortium name="DOE Joint Genome Institute"/>
            <person name="Kuo A."/>
            <person name="Gay G."/>
            <person name="Dore J."/>
            <person name="Kohler A."/>
            <person name="Nagy L.G."/>
            <person name="Floudas D."/>
            <person name="Copeland A."/>
            <person name="Barry K.W."/>
            <person name="Cichocki N."/>
            <person name="Veneault-Fourrey C."/>
            <person name="LaButti K."/>
            <person name="Lindquist E.A."/>
            <person name="Lipzen A."/>
            <person name="Lundell T."/>
            <person name="Morin E."/>
            <person name="Murat C."/>
            <person name="Sun H."/>
            <person name="Tunlid A."/>
            <person name="Henrissat B."/>
            <person name="Grigoriev I.V."/>
            <person name="Hibbett D.S."/>
            <person name="Martin F."/>
            <person name="Nordberg H.P."/>
            <person name="Cantor M.N."/>
            <person name="Hua S.X."/>
        </authorList>
    </citation>
    <scope>NUCLEOTIDE SEQUENCE [LARGE SCALE GENOMIC DNA]</scope>
    <source>
        <strain evidence="6">h7</strain>
    </source>
</reference>